<dbReference type="EMBL" id="ML120437">
    <property type="protein sequence ID" value="RPA94395.1"/>
    <property type="molecule type" value="Genomic_DNA"/>
</dbReference>
<gene>
    <name evidence="2" type="ORF">L873DRAFT_1814385</name>
</gene>
<protein>
    <submittedName>
        <fullName evidence="2">Uncharacterized protein</fullName>
    </submittedName>
</protein>
<dbReference type="AlphaFoldDB" id="A0A3N4J886"/>
<organism evidence="2 3">
    <name type="scientific">Choiromyces venosus 120613-1</name>
    <dbReference type="NCBI Taxonomy" id="1336337"/>
    <lineage>
        <taxon>Eukaryota</taxon>
        <taxon>Fungi</taxon>
        <taxon>Dikarya</taxon>
        <taxon>Ascomycota</taxon>
        <taxon>Pezizomycotina</taxon>
        <taxon>Pezizomycetes</taxon>
        <taxon>Pezizales</taxon>
        <taxon>Tuberaceae</taxon>
        <taxon>Choiromyces</taxon>
    </lineage>
</organism>
<dbReference type="OrthoDB" id="1658288at2759"/>
<evidence type="ECO:0000256" key="1">
    <source>
        <dbReference type="SAM" id="MobiDB-lite"/>
    </source>
</evidence>
<feature type="compositionally biased region" description="Low complexity" evidence="1">
    <location>
        <begin position="20"/>
        <end position="37"/>
    </location>
</feature>
<dbReference type="Proteomes" id="UP000276215">
    <property type="component" value="Unassembled WGS sequence"/>
</dbReference>
<keyword evidence="3" id="KW-1185">Reference proteome</keyword>
<sequence>MNSELLLTQRNSKTQSDITGNFSGNSGDGNNYGDSINISTNHGGVHYYQASDKDKSSEDVPTLPYWMVPYSRNKRFIGRENILESLEEKVLNNNGLNRIALQGLGGSG</sequence>
<feature type="region of interest" description="Disordered" evidence="1">
    <location>
        <begin position="1"/>
        <end position="37"/>
    </location>
</feature>
<accession>A0A3N4J886</accession>
<dbReference type="STRING" id="1336337.A0A3N4J886"/>
<reference evidence="2 3" key="1">
    <citation type="journal article" date="2018" name="Nat. Ecol. Evol.">
        <title>Pezizomycetes genomes reveal the molecular basis of ectomycorrhizal truffle lifestyle.</title>
        <authorList>
            <person name="Murat C."/>
            <person name="Payen T."/>
            <person name="Noel B."/>
            <person name="Kuo A."/>
            <person name="Morin E."/>
            <person name="Chen J."/>
            <person name="Kohler A."/>
            <person name="Krizsan K."/>
            <person name="Balestrini R."/>
            <person name="Da Silva C."/>
            <person name="Montanini B."/>
            <person name="Hainaut M."/>
            <person name="Levati E."/>
            <person name="Barry K.W."/>
            <person name="Belfiori B."/>
            <person name="Cichocki N."/>
            <person name="Clum A."/>
            <person name="Dockter R.B."/>
            <person name="Fauchery L."/>
            <person name="Guy J."/>
            <person name="Iotti M."/>
            <person name="Le Tacon F."/>
            <person name="Lindquist E.A."/>
            <person name="Lipzen A."/>
            <person name="Malagnac F."/>
            <person name="Mello A."/>
            <person name="Molinier V."/>
            <person name="Miyauchi S."/>
            <person name="Poulain J."/>
            <person name="Riccioni C."/>
            <person name="Rubini A."/>
            <person name="Sitrit Y."/>
            <person name="Splivallo R."/>
            <person name="Traeger S."/>
            <person name="Wang M."/>
            <person name="Zifcakova L."/>
            <person name="Wipf D."/>
            <person name="Zambonelli A."/>
            <person name="Paolocci F."/>
            <person name="Nowrousian M."/>
            <person name="Ottonello S."/>
            <person name="Baldrian P."/>
            <person name="Spatafora J.W."/>
            <person name="Henrissat B."/>
            <person name="Nagy L.G."/>
            <person name="Aury J.M."/>
            <person name="Wincker P."/>
            <person name="Grigoriev I.V."/>
            <person name="Bonfante P."/>
            <person name="Martin F.M."/>
        </authorList>
    </citation>
    <scope>NUCLEOTIDE SEQUENCE [LARGE SCALE GENOMIC DNA]</scope>
    <source>
        <strain evidence="2 3">120613-1</strain>
    </source>
</reference>
<proteinExistence type="predicted"/>
<evidence type="ECO:0000313" key="3">
    <source>
        <dbReference type="Proteomes" id="UP000276215"/>
    </source>
</evidence>
<evidence type="ECO:0000313" key="2">
    <source>
        <dbReference type="EMBL" id="RPA94395.1"/>
    </source>
</evidence>
<name>A0A3N4J886_9PEZI</name>
<feature type="compositionally biased region" description="Polar residues" evidence="1">
    <location>
        <begin position="1"/>
        <end position="19"/>
    </location>
</feature>